<dbReference type="OrthoDB" id="3799998at2759"/>
<evidence type="ECO:0000256" key="1">
    <source>
        <dbReference type="SAM" id="MobiDB-lite"/>
    </source>
</evidence>
<organism evidence="2 3">
    <name type="scientific">Melanomma pulvis-pyrius CBS 109.77</name>
    <dbReference type="NCBI Taxonomy" id="1314802"/>
    <lineage>
        <taxon>Eukaryota</taxon>
        <taxon>Fungi</taxon>
        <taxon>Dikarya</taxon>
        <taxon>Ascomycota</taxon>
        <taxon>Pezizomycotina</taxon>
        <taxon>Dothideomycetes</taxon>
        <taxon>Pleosporomycetidae</taxon>
        <taxon>Pleosporales</taxon>
        <taxon>Melanommataceae</taxon>
        <taxon>Melanomma</taxon>
    </lineage>
</organism>
<keyword evidence="3" id="KW-1185">Reference proteome</keyword>
<dbReference type="Proteomes" id="UP000799757">
    <property type="component" value="Unassembled WGS sequence"/>
</dbReference>
<dbReference type="AlphaFoldDB" id="A0A6A6WX67"/>
<feature type="compositionally biased region" description="Polar residues" evidence="1">
    <location>
        <begin position="43"/>
        <end position="52"/>
    </location>
</feature>
<feature type="compositionally biased region" description="Basic and acidic residues" evidence="1">
    <location>
        <begin position="1"/>
        <end position="10"/>
    </location>
</feature>
<evidence type="ECO:0000313" key="3">
    <source>
        <dbReference type="Proteomes" id="UP000799757"/>
    </source>
</evidence>
<sequence length="129" mass="14957">METEPSKPVEKQQQAAPDAKPDPAPYRPPRYPSPSSYRRQPAKPQTQFSGASAATIRAVQAMPPSDYIEEKRTWRDRWRELWSGNEDVDKYEREKFDRGSSSRWNVFGVHVRDEHARSRSKAKAKKGRN</sequence>
<protein>
    <submittedName>
        <fullName evidence="2">Uncharacterized protein</fullName>
    </submittedName>
</protein>
<feature type="region of interest" description="Disordered" evidence="1">
    <location>
        <begin position="1"/>
        <end position="57"/>
    </location>
</feature>
<evidence type="ECO:0000313" key="2">
    <source>
        <dbReference type="EMBL" id="KAF2788535.1"/>
    </source>
</evidence>
<proteinExistence type="predicted"/>
<feature type="compositionally biased region" description="Pro residues" evidence="1">
    <location>
        <begin position="22"/>
        <end position="32"/>
    </location>
</feature>
<dbReference type="EMBL" id="MU002208">
    <property type="protein sequence ID" value="KAF2788535.1"/>
    <property type="molecule type" value="Genomic_DNA"/>
</dbReference>
<name>A0A6A6WX67_9PLEO</name>
<gene>
    <name evidence="2" type="ORF">K505DRAFT_107570</name>
</gene>
<accession>A0A6A6WX67</accession>
<reference evidence="2" key="1">
    <citation type="journal article" date="2020" name="Stud. Mycol.">
        <title>101 Dothideomycetes genomes: a test case for predicting lifestyles and emergence of pathogens.</title>
        <authorList>
            <person name="Haridas S."/>
            <person name="Albert R."/>
            <person name="Binder M."/>
            <person name="Bloem J."/>
            <person name="Labutti K."/>
            <person name="Salamov A."/>
            <person name="Andreopoulos B."/>
            <person name="Baker S."/>
            <person name="Barry K."/>
            <person name="Bills G."/>
            <person name="Bluhm B."/>
            <person name="Cannon C."/>
            <person name="Castanera R."/>
            <person name="Culley D."/>
            <person name="Daum C."/>
            <person name="Ezra D."/>
            <person name="Gonzalez J."/>
            <person name="Henrissat B."/>
            <person name="Kuo A."/>
            <person name="Liang C."/>
            <person name="Lipzen A."/>
            <person name="Lutzoni F."/>
            <person name="Magnuson J."/>
            <person name="Mondo S."/>
            <person name="Nolan M."/>
            <person name="Ohm R."/>
            <person name="Pangilinan J."/>
            <person name="Park H.-J."/>
            <person name="Ramirez L."/>
            <person name="Alfaro M."/>
            <person name="Sun H."/>
            <person name="Tritt A."/>
            <person name="Yoshinaga Y."/>
            <person name="Zwiers L.-H."/>
            <person name="Turgeon B."/>
            <person name="Goodwin S."/>
            <person name="Spatafora J."/>
            <person name="Crous P."/>
            <person name="Grigoriev I."/>
        </authorList>
    </citation>
    <scope>NUCLEOTIDE SEQUENCE</scope>
    <source>
        <strain evidence="2">CBS 109.77</strain>
    </source>
</reference>